<dbReference type="AlphaFoldDB" id="A0A9Q0KVV8"/>
<feature type="domain" description="KIB1-4 beta-propeller" evidence="1">
    <location>
        <begin position="70"/>
        <end position="357"/>
    </location>
</feature>
<name>A0A9Q0KVV8_9MAGN</name>
<gene>
    <name evidence="2" type="ORF">NE237_008485</name>
</gene>
<proteinExistence type="predicted"/>
<dbReference type="EMBL" id="JAMYWD010000002">
    <property type="protein sequence ID" value="KAJ4977705.1"/>
    <property type="molecule type" value="Genomic_DNA"/>
</dbReference>
<protein>
    <recommendedName>
        <fullName evidence="1">KIB1-4 beta-propeller domain-containing protein</fullName>
    </recommendedName>
</protein>
<dbReference type="PANTHER" id="PTHR44259">
    <property type="entry name" value="OS07G0183000 PROTEIN-RELATED"/>
    <property type="match status" value="1"/>
</dbReference>
<organism evidence="2 3">
    <name type="scientific">Protea cynaroides</name>
    <dbReference type="NCBI Taxonomy" id="273540"/>
    <lineage>
        <taxon>Eukaryota</taxon>
        <taxon>Viridiplantae</taxon>
        <taxon>Streptophyta</taxon>
        <taxon>Embryophyta</taxon>
        <taxon>Tracheophyta</taxon>
        <taxon>Spermatophyta</taxon>
        <taxon>Magnoliopsida</taxon>
        <taxon>Proteales</taxon>
        <taxon>Proteaceae</taxon>
        <taxon>Protea</taxon>
    </lineage>
</organism>
<evidence type="ECO:0000259" key="1">
    <source>
        <dbReference type="Pfam" id="PF03478"/>
    </source>
</evidence>
<dbReference type="Gene3D" id="1.20.1280.50">
    <property type="match status" value="1"/>
</dbReference>
<comment type="caution">
    <text evidence="2">The sequence shown here is derived from an EMBL/GenBank/DDBJ whole genome shotgun (WGS) entry which is preliminary data.</text>
</comment>
<sequence>MALVNWSELPKDLLGPVRRRLPMVDSIHFGAVCNSWYSVVPEKSYPPLPQLPWLMLPVKVGLEGTETRKFFNLQDKKVYQIKLPKEIRHSRCVGSSFGWLVILDGFCRVLLMNPFSGAVIHLPPTETFPSVLAVIRSESSGQIDHYKIRRHGPDRECSISPGRLRVTLVSKAIVTADPLVDNNYMVVAAGFSGLVFCKAGSDSWTQLDRTRTSIKYCEDILYFNGLLLVLDAHGSIEAWDVHDLFHRKPTEAAPPLKGFSVELPQPNGNWFIKKRYLVESSGDLLQVLLWFRDRQGSGPNPYISASCSVCRFDPSRKTWFEITSLYDRLLFLGSSCAISLSVHDFPECKTNSIYFAEYFWKGWLEDDPNVAHLNLVAFNLEEKRFFKYSSFALQRIRPPLAWVVPNYM</sequence>
<dbReference type="InterPro" id="IPR005174">
    <property type="entry name" value="KIB1-4_b-propeller"/>
</dbReference>
<accession>A0A9Q0KVV8</accession>
<dbReference type="PANTHER" id="PTHR44259:SF114">
    <property type="entry name" value="OS06G0707300 PROTEIN"/>
    <property type="match status" value="1"/>
</dbReference>
<evidence type="ECO:0000313" key="2">
    <source>
        <dbReference type="EMBL" id="KAJ4977705.1"/>
    </source>
</evidence>
<dbReference type="Pfam" id="PF03478">
    <property type="entry name" value="Beta-prop_KIB1-4"/>
    <property type="match status" value="1"/>
</dbReference>
<dbReference type="Proteomes" id="UP001141806">
    <property type="component" value="Unassembled WGS sequence"/>
</dbReference>
<reference evidence="2" key="1">
    <citation type="journal article" date="2023" name="Plant J.">
        <title>The genome of the king protea, Protea cynaroides.</title>
        <authorList>
            <person name="Chang J."/>
            <person name="Duong T.A."/>
            <person name="Schoeman C."/>
            <person name="Ma X."/>
            <person name="Roodt D."/>
            <person name="Barker N."/>
            <person name="Li Z."/>
            <person name="Van de Peer Y."/>
            <person name="Mizrachi E."/>
        </authorList>
    </citation>
    <scope>NUCLEOTIDE SEQUENCE</scope>
    <source>
        <tissue evidence="2">Young leaves</tissue>
    </source>
</reference>
<dbReference type="InterPro" id="IPR050942">
    <property type="entry name" value="F-box_BR-signaling"/>
</dbReference>
<evidence type="ECO:0000313" key="3">
    <source>
        <dbReference type="Proteomes" id="UP001141806"/>
    </source>
</evidence>
<dbReference type="OrthoDB" id="642536at2759"/>
<keyword evidence="3" id="KW-1185">Reference proteome</keyword>